<dbReference type="STRING" id="63186.ZOBELLIA_4469"/>
<evidence type="ECO:0000313" key="2">
    <source>
        <dbReference type="Proteomes" id="UP000008898"/>
    </source>
</evidence>
<name>G0L6S5_ZOBGA</name>
<sequence>MHKFAFRFGKGCLGGGLFLFFTLVFKYELPFLLPAA</sequence>
<dbReference type="EMBL" id="FP476056">
    <property type="protein sequence ID" value="CAZ98604.1"/>
    <property type="molecule type" value="Genomic_DNA"/>
</dbReference>
<gene>
    <name evidence="1" type="ordered locus">zobellia_4469</name>
</gene>
<dbReference type="KEGG" id="zga:ZOBELLIA_4469"/>
<dbReference type="HOGENOM" id="CLU_3359343_0_0_10"/>
<accession>G0L6S5</accession>
<reference evidence="2" key="1">
    <citation type="submission" date="2009-07" db="EMBL/GenBank/DDBJ databases">
        <title>Complete genome sequence of Zobellia galactanivorans Dsij.</title>
        <authorList>
            <consortium name="Genoscope - CEA"/>
        </authorList>
    </citation>
    <scope>NUCLEOTIDE SEQUENCE [LARGE SCALE GENOMIC DNA]</scope>
    <source>
        <strain evidence="2">DSM 12802 / CCUG 47099 / CIP 106680 / NCIMB 13871 / Dsij</strain>
    </source>
</reference>
<dbReference type="Proteomes" id="UP000008898">
    <property type="component" value="Chromosome"/>
</dbReference>
<organism evidence="1 2">
    <name type="scientific">Zobellia galactanivorans (strain DSM 12802 / CCUG 47099 / CIP 106680 / NCIMB 13871 / Dsij)</name>
    <dbReference type="NCBI Taxonomy" id="63186"/>
    <lineage>
        <taxon>Bacteria</taxon>
        <taxon>Pseudomonadati</taxon>
        <taxon>Bacteroidota</taxon>
        <taxon>Flavobacteriia</taxon>
        <taxon>Flavobacteriales</taxon>
        <taxon>Flavobacteriaceae</taxon>
        <taxon>Zobellia</taxon>
    </lineage>
</organism>
<protein>
    <submittedName>
        <fullName evidence="1">Uncharacterized protein</fullName>
    </submittedName>
</protein>
<keyword evidence="2" id="KW-1185">Reference proteome</keyword>
<evidence type="ECO:0000313" key="1">
    <source>
        <dbReference type="EMBL" id="CAZ98604.1"/>
    </source>
</evidence>
<dbReference type="AlphaFoldDB" id="G0L6S5"/>
<proteinExistence type="predicted"/>
<reference evidence="1 2" key="2">
    <citation type="journal article" date="2012" name="Environ. Microbiol.">
        <title>Characterization of the first alginolytic operons in a marine bacterium: from their emergence in marine Flavobacteriia to their independent transfers to marine Proteobacteria and human gut Bacteroides.</title>
        <authorList>
            <person name="Thomas F."/>
            <person name="Barbeyron T."/>
            <person name="Tonon T."/>
            <person name="Genicot S."/>
            <person name="Czjzek M."/>
            <person name="Michel G."/>
        </authorList>
    </citation>
    <scope>NUCLEOTIDE SEQUENCE [LARGE SCALE GENOMIC DNA]</scope>
    <source>
        <strain evidence="2">DSM 12802 / CCUG 47099 / CIP 106680 / NCIMB 13871 / Dsij</strain>
    </source>
</reference>